<dbReference type="Pfam" id="PF02036">
    <property type="entry name" value="SCP2"/>
    <property type="match status" value="1"/>
</dbReference>
<evidence type="ECO:0000259" key="1">
    <source>
        <dbReference type="Pfam" id="PF02036"/>
    </source>
</evidence>
<dbReference type="AlphaFoldDB" id="A0A2H5F4U7"/>
<dbReference type="Proteomes" id="UP000234530">
    <property type="component" value="Plasmid pPZ01"/>
</dbReference>
<sequence>MTIASRPGAFTRRLPPPPLAPQLLGLALGAVLSRITARHPSILACMGEQAKARLLVDVRQLSVLLVLTPATGQVEIFRRGARIDHDAAIRGDLADFLALLRRVAPGETALAPDALEIDGDPAAVLALGDAIDAAGLDLAVELAAIPGEPYQGWLRQVSASRLRRCVPTLSRRDFAQ</sequence>
<keyword evidence="3" id="KW-1185">Reference proteome</keyword>
<dbReference type="KEGG" id="pzh:CX676_19925"/>
<accession>A0A2H5F4U7</accession>
<geneLocation type="plasmid" evidence="3">
    <name>ppz01</name>
</geneLocation>
<dbReference type="OrthoDB" id="8479080at2"/>
<dbReference type="InterPro" id="IPR003033">
    <property type="entry name" value="SCP2_sterol-bd_dom"/>
</dbReference>
<reference evidence="2 3" key="1">
    <citation type="journal article" date="2013" name="Antonie Van Leeuwenhoek">
        <title>Paracoccus zhejiangensis sp. nov., isolated from activated sludge in wastewater-treatment system.</title>
        <authorList>
            <person name="Wu Z.G."/>
            <person name="Zhang D.F."/>
            <person name="Liu Y.L."/>
            <person name="Wang F."/>
            <person name="Jiang X."/>
            <person name="Li C."/>
            <person name="Li S.P."/>
            <person name="Hong Q."/>
            <person name="Li W.J."/>
        </authorList>
    </citation>
    <scope>NUCLEOTIDE SEQUENCE [LARGE SCALE GENOMIC DNA]</scope>
    <source>
        <strain evidence="2 3">J6</strain>
        <plasmid evidence="3">Plasmid ppz01</plasmid>
    </source>
</reference>
<evidence type="ECO:0000313" key="3">
    <source>
        <dbReference type="Proteomes" id="UP000234530"/>
    </source>
</evidence>
<name>A0A2H5F4U7_9RHOB</name>
<organism evidence="2 3">
    <name type="scientific">Paracoccus zhejiangensis</name>
    <dbReference type="NCBI Taxonomy" id="1077935"/>
    <lineage>
        <taxon>Bacteria</taxon>
        <taxon>Pseudomonadati</taxon>
        <taxon>Pseudomonadota</taxon>
        <taxon>Alphaproteobacteria</taxon>
        <taxon>Rhodobacterales</taxon>
        <taxon>Paracoccaceae</taxon>
        <taxon>Paracoccus</taxon>
    </lineage>
</organism>
<proteinExistence type="predicted"/>
<protein>
    <recommendedName>
        <fullName evidence="1">SCP2 domain-containing protein</fullName>
    </recommendedName>
</protein>
<keyword evidence="2" id="KW-0614">Plasmid</keyword>
<dbReference type="EMBL" id="CP025431">
    <property type="protein sequence ID" value="AUH66578.1"/>
    <property type="molecule type" value="Genomic_DNA"/>
</dbReference>
<dbReference type="SUPFAM" id="SSF55718">
    <property type="entry name" value="SCP-like"/>
    <property type="match status" value="1"/>
</dbReference>
<feature type="domain" description="SCP2" evidence="1">
    <location>
        <begin position="51"/>
        <end position="130"/>
    </location>
</feature>
<evidence type="ECO:0000313" key="2">
    <source>
        <dbReference type="EMBL" id="AUH66578.1"/>
    </source>
</evidence>
<dbReference type="RefSeq" id="WP_101754549.1">
    <property type="nucleotide sequence ID" value="NZ_CP025431.1"/>
</dbReference>
<gene>
    <name evidence="2" type="ORF">CX676_19925</name>
</gene>
<dbReference type="InterPro" id="IPR036527">
    <property type="entry name" value="SCP2_sterol-bd_dom_sf"/>
</dbReference>